<dbReference type="InterPro" id="IPR008533">
    <property type="entry name" value="DUF815"/>
</dbReference>
<gene>
    <name evidence="1" type="ORF">FHS92_000389</name>
</gene>
<sequence>MNDETLARLITAIERLAPALPVQADLHAAPAYVWDGASAQAVEAFAPVAYALLAGIDAQKATLLENTRRHADGLPAHDALLWGARGTGKSASVGAVVGALQSEGKDIALMQCDGDSLASLPRLFSLLRAAKRRFVLFIDDLGFDDAGGDARVLRSLLDGGASSRPANVRLYVTSNRRHIVPRHLSEQDDPINQRDVVDDKLALSDRFGLSLGFHVLDQDAYAGIVAGYAARFGLAFDPLDAIQWATQRGSRSGRVAWQYVVELAGRQGKAL</sequence>
<evidence type="ECO:0000313" key="2">
    <source>
        <dbReference type="Proteomes" id="UP000552700"/>
    </source>
</evidence>
<dbReference type="EMBL" id="JACIJP010000001">
    <property type="protein sequence ID" value="MBB6122682.1"/>
    <property type="molecule type" value="Genomic_DNA"/>
</dbReference>
<keyword evidence="2" id="KW-1185">Reference proteome</keyword>
<dbReference type="InterPro" id="IPR027417">
    <property type="entry name" value="P-loop_NTPase"/>
</dbReference>
<dbReference type="PANTHER" id="PTHR42935">
    <property type="entry name" value="SLR0930 PROTEIN"/>
    <property type="match status" value="1"/>
</dbReference>
<dbReference type="Proteomes" id="UP000552700">
    <property type="component" value="Unassembled WGS sequence"/>
</dbReference>
<evidence type="ECO:0008006" key="3">
    <source>
        <dbReference type="Google" id="ProtNLM"/>
    </source>
</evidence>
<comment type="caution">
    <text evidence="1">The sequence shown here is derived from an EMBL/GenBank/DDBJ whole genome shotgun (WGS) entry which is preliminary data.</text>
</comment>
<protein>
    <recommendedName>
        <fullName evidence="3">ATPase</fullName>
    </recommendedName>
</protein>
<dbReference type="RefSeq" id="WP_184077016.1">
    <property type="nucleotide sequence ID" value="NZ_JACIJP010000001.1"/>
</dbReference>
<dbReference type="Gene3D" id="3.40.50.300">
    <property type="entry name" value="P-loop containing nucleotide triphosphate hydrolases"/>
    <property type="match status" value="1"/>
</dbReference>
<dbReference type="SUPFAM" id="SSF52540">
    <property type="entry name" value="P-loop containing nucleoside triphosphate hydrolases"/>
    <property type="match status" value="1"/>
</dbReference>
<dbReference type="Pfam" id="PF05673">
    <property type="entry name" value="DUF815"/>
    <property type="match status" value="1"/>
</dbReference>
<reference evidence="1 2" key="1">
    <citation type="submission" date="2020-08" db="EMBL/GenBank/DDBJ databases">
        <title>Genomic Encyclopedia of Type Strains, Phase IV (KMG-IV): sequencing the most valuable type-strain genomes for metagenomic binning, comparative biology and taxonomic classification.</title>
        <authorList>
            <person name="Goeker M."/>
        </authorList>
    </citation>
    <scope>NUCLEOTIDE SEQUENCE [LARGE SCALE GENOMIC DNA]</scope>
    <source>
        <strain evidence="1 2">DSM 102255</strain>
    </source>
</reference>
<evidence type="ECO:0000313" key="1">
    <source>
        <dbReference type="EMBL" id="MBB6122682.1"/>
    </source>
</evidence>
<name>A0A841IX12_9SPHN</name>
<dbReference type="PANTHER" id="PTHR42935:SF1">
    <property type="entry name" value="SLR0930 PROTEIN"/>
    <property type="match status" value="1"/>
</dbReference>
<accession>A0A841IX12</accession>
<organism evidence="1 2">
    <name type="scientific">Sphingobium subterraneum</name>
    <dbReference type="NCBI Taxonomy" id="627688"/>
    <lineage>
        <taxon>Bacteria</taxon>
        <taxon>Pseudomonadati</taxon>
        <taxon>Pseudomonadota</taxon>
        <taxon>Alphaproteobacteria</taxon>
        <taxon>Sphingomonadales</taxon>
        <taxon>Sphingomonadaceae</taxon>
        <taxon>Sphingobium</taxon>
    </lineage>
</organism>
<proteinExistence type="predicted"/>
<dbReference type="AlphaFoldDB" id="A0A841IX12"/>